<dbReference type="Proteomes" id="UP000807342">
    <property type="component" value="Unassembled WGS sequence"/>
</dbReference>
<organism evidence="1 2">
    <name type="scientific">Macrolepiota fuliginosa MF-IS2</name>
    <dbReference type="NCBI Taxonomy" id="1400762"/>
    <lineage>
        <taxon>Eukaryota</taxon>
        <taxon>Fungi</taxon>
        <taxon>Dikarya</taxon>
        <taxon>Basidiomycota</taxon>
        <taxon>Agaricomycotina</taxon>
        <taxon>Agaricomycetes</taxon>
        <taxon>Agaricomycetidae</taxon>
        <taxon>Agaricales</taxon>
        <taxon>Agaricineae</taxon>
        <taxon>Agaricaceae</taxon>
        <taxon>Macrolepiota</taxon>
    </lineage>
</organism>
<gene>
    <name evidence="1" type="ORF">P691DRAFT_351275</name>
</gene>
<comment type="caution">
    <text evidence="1">The sequence shown here is derived from an EMBL/GenBank/DDBJ whole genome shotgun (WGS) entry which is preliminary data.</text>
</comment>
<accession>A0A9P5X4I2</accession>
<dbReference type="OrthoDB" id="2802364at2759"/>
<proteinExistence type="predicted"/>
<evidence type="ECO:0000313" key="2">
    <source>
        <dbReference type="Proteomes" id="UP000807342"/>
    </source>
</evidence>
<protein>
    <submittedName>
        <fullName evidence="1">Uncharacterized protein</fullName>
    </submittedName>
</protein>
<evidence type="ECO:0000313" key="1">
    <source>
        <dbReference type="EMBL" id="KAF9444287.1"/>
    </source>
</evidence>
<dbReference type="EMBL" id="MU151388">
    <property type="protein sequence ID" value="KAF9444287.1"/>
    <property type="molecule type" value="Genomic_DNA"/>
</dbReference>
<keyword evidence="2" id="KW-1185">Reference proteome</keyword>
<name>A0A9P5X4I2_9AGAR</name>
<dbReference type="AlphaFoldDB" id="A0A9P5X4I2"/>
<reference evidence="1" key="1">
    <citation type="submission" date="2020-11" db="EMBL/GenBank/DDBJ databases">
        <authorList>
            <consortium name="DOE Joint Genome Institute"/>
            <person name="Ahrendt S."/>
            <person name="Riley R."/>
            <person name="Andreopoulos W."/>
            <person name="Labutti K."/>
            <person name="Pangilinan J."/>
            <person name="Ruiz-Duenas F.J."/>
            <person name="Barrasa J.M."/>
            <person name="Sanchez-Garcia M."/>
            <person name="Camarero S."/>
            <person name="Miyauchi S."/>
            <person name="Serrano A."/>
            <person name="Linde D."/>
            <person name="Babiker R."/>
            <person name="Drula E."/>
            <person name="Ayuso-Fernandez I."/>
            <person name="Pacheco R."/>
            <person name="Padilla G."/>
            <person name="Ferreira P."/>
            <person name="Barriuso J."/>
            <person name="Kellner H."/>
            <person name="Castanera R."/>
            <person name="Alfaro M."/>
            <person name="Ramirez L."/>
            <person name="Pisabarro A.G."/>
            <person name="Kuo A."/>
            <person name="Tritt A."/>
            <person name="Lipzen A."/>
            <person name="He G."/>
            <person name="Yan M."/>
            <person name="Ng V."/>
            <person name="Cullen D."/>
            <person name="Martin F."/>
            <person name="Rosso M.-N."/>
            <person name="Henrissat B."/>
            <person name="Hibbett D."/>
            <person name="Martinez A.T."/>
            <person name="Grigoriev I.V."/>
        </authorList>
    </citation>
    <scope>NUCLEOTIDE SEQUENCE</scope>
    <source>
        <strain evidence="1">MF-IS2</strain>
    </source>
</reference>
<sequence>MPSWLAPNVDPLDALYRHFNVMKVNYIQGPLEERFEMVLTTLDGNLYPTHCLAVTQTNAPPNSPILILPVDSGLYAKGFSRDFVWPSEDDPPENPFEAEATDDMPVTIPQISEGPVKISLSVVSIVVPHPPSLPLLLLLGLGLETDVERLPYRLLPTAVVAEFPAPSGMAEVFAQFPEQQFERYYMSIGGLRGNMLSTGLKDRRIKDIVDTAWQVATSARRLRQHPHTADAAQRRR</sequence>